<reference evidence="2" key="2">
    <citation type="submission" date="2023-05" db="EMBL/GenBank/DDBJ databases">
        <authorList>
            <consortium name="Lawrence Berkeley National Laboratory"/>
            <person name="Steindorff A."/>
            <person name="Hensen N."/>
            <person name="Bonometti L."/>
            <person name="Westerberg I."/>
            <person name="Brannstrom I.O."/>
            <person name="Guillou S."/>
            <person name="Cros-Aarteil S."/>
            <person name="Calhoun S."/>
            <person name="Haridas S."/>
            <person name="Kuo A."/>
            <person name="Mondo S."/>
            <person name="Pangilinan J."/>
            <person name="Riley R."/>
            <person name="Labutti K."/>
            <person name="Andreopoulos B."/>
            <person name="Lipzen A."/>
            <person name="Chen C."/>
            <person name="Yanf M."/>
            <person name="Daum C."/>
            <person name="Ng V."/>
            <person name="Clum A."/>
            <person name="Ohm R."/>
            <person name="Martin F."/>
            <person name="Silar P."/>
            <person name="Natvig D."/>
            <person name="Lalanne C."/>
            <person name="Gautier V."/>
            <person name="Ament-Velasquez S.L."/>
            <person name="Kruys A."/>
            <person name="Hutchinson M.I."/>
            <person name="Powell A.J."/>
            <person name="Barry K."/>
            <person name="Miller A.N."/>
            <person name="Grigoriev I.V."/>
            <person name="Debuchy R."/>
            <person name="Gladieux P."/>
            <person name="Thoren M.H."/>
            <person name="Johannesson H."/>
        </authorList>
    </citation>
    <scope>NUCLEOTIDE SEQUENCE</scope>
    <source>
        <strain evidence="2">PSN293</strain>
    </source>
</reference>
<evidence type="ECO:0000313" key="2">
    <source>
        <dbReference type="EMBL" id="KAK4208858.1"/>
    </source>
</evidence>
<reference evidence="2" key="1">
    <citation type="journal article" date="2023" name="Mol. Phylogenet. Evol.">
        <title>Genome-scale phylogeny and comparative genomics of the fungal order Sordariales.</title>
        <authorList>
            <person name="Hensen N."/>
            <person name="Bonometti L."/>
            <person name="Westerberg I."/>
            <person name="Brannstrom I.O."/>
            <person name="Guillou S."/>
            <person name="Cros-Aarteil S."/>
            <person name="Calhoun S."/>
            <person name="Haridas S."/>
            <person name="Kuo A."/>
            <person name="Mondo S."/>
            <person name="Pangilinan J."/>
            <person name="Riley R."/>
            <person name="LaButti K."/>
            <person name="Andreopoulos B."/>
            <person name="Lipzen A."/>
            <person name="Chen C."/>
            <person name="Yan M."/>
            <person name="Daum C."/>
            <person name="Ng V."/>
            <person name="Clum A."/>
            <person name="Steindorff A."/>
            <person name="Ohm R.A."/>
            <person name="Martin F."/>
            <person name="Silar P."/>
            <person name="Natvig D.O."/>
            <person name="Lalanne C."/>
            <person name="Gautier V."/>
            <person name="Ament-Velasquez S.L."/>
            <person name="Kruys A."/>
            <person name="Hutchinson M.I."/>
            <person name="Powell A.J."/>
            <person name="Barry K."/>
            <person name="Miller A.N."/>
            <person name="Grigoriev I.V."/>
            <person name="Debuchy R."/>
            <person name="Gladieux P."/>
            <person name="Hiltunen Thoren M."/>
            <person name="Johannesson H."/>
        </authorList>
    </citation>
    <scope>NUCLEOTIDE SEQUENCE</scope>
    <source>
        <strain evidence="2">PSN293</strain>
    </source>
</reference>
<proteinExistence type="predicted"/>
<dbReference type="EMBL" id="MU858225">
    <property type="protein sequence ID" value="KAK4208858.1"/>
    <property type="molecule type" value="Genomic_DNA"/>
</dbReference>
<dbReference type="PANTHER" id="PTHR33112">
    <property type="entry name" value="DOMAIN PROTEIN, PUTATIVE-RELATED"/>
    <property type="match status" value="1"/>
</dbReference>
<sequence length="459" mass="51029">MVGLKLGIEYLWVDALCILQDDADDKSVEIANMPNIHRNSTLTIAPASASAVTQGLLAERAYPGNAPAFLLPYRGRAGDGNDSQQVLGNIFLSSAIKETEEPLHTRGWTLQERLLSPRTLEFGTHQTRWIRQQLKPGPCDGWREQAEYSNSRQDRLDLRVLQVNFDSLLEYQEGSTSSSGRFVPGSDEYAQGVDNWSDLVGMYLRRNLTQPTDRILAISGIAARYGSILKDQYVCGMWLGTLRSALGWNSKSTFGPQAVQRPSAASYQGLTWSWTSVNTAVYFAPGSMLALSCDPSAPQEGQGPQLIGFNLKLKNRAHAYGAVEEGCSLQLRGLLLPVISIDFKERQATVKSMGGRGALHRCQLELDGRDLPGGRDLAQPRGVDDIFLIALDRVDNFRQWECSGLALKMDSTGHLHRIGTFIFKTGRRSRNSDETDEDWIQRVEKDYDLFRLCLRGISP</sequence>
<dbReference type="Proteomes" id="UP001301769">
    <property type="component" value="Unassembled WGS sequence"/>
</dbReference>
<evidence type="ECO:0000259" key="1">
    <source>
        <dbReference type="Pfam" id="PF06985"/>
    </source>
</evidence>
<dbReference type="AlphaFoldDB" id="A0AAN6XYA3"/>
<keyword evidence="3" id="KW-1185">Reference proteome</keyword>
<comment type="caution">
    <text evidence="2">The sequence shown here is derived from an EMBL/GenBank/DDBJ whole genome shotgun (WGS) entry which is preliminary data.</text>
</comment>
<dbReference type="Pfam" id="PF06985">
    <property type="entry name" value="HET"/>
    <property type="match status" value="1"/>
</dbReference>
<name>A0AAN6XYA3_9PEZI</name>
<feature type="domain" description="Heterokaryon incompatibility" evidence="1">
    <location>
        <begin position="5"/>
        <end position="112"/>
    </location>
</feature>
<organism evidence="2 3">
    <name type="scientific">Rhypophila decipiens</name>
    <dbReference type="NCBI Taxonomy" id="261697"/>
    <lineage>
        <taxon>Eukaryota</taxon>
        <taxon>Fungi</taxon>
        <taxon>Dikarya</taxon>
        <taxon>Ascomycota</taxon>
        <taxon>Pezizomycotina</taxon>
        <taxon>Sordariomycetes</taxon>
        <taxon>Sordariomycetidae</taxon>
        <taxon>Sordariales</taxon>
        <taxon>Naviculisporaceae</taxon>
        <taxon>Rhypophila</taxon>
    </lineage>
</organism>
<gene>
    <name evidence="2" type="ORF">QBC37DRAFT_64220</name>
</gene>
<dbReference type="PANTHER" id="PTHR33112:SF16">
    <property type="entry name" value="HETEROKARYON INCOMPATIBILITY DOMAIN-CONTAINING PROTEIN"/>
    <property type="match status" value="1"/>
</dbReference>
<accession>A0AAN6XYA3</accession>
<protein>
    <recommendedName>
        <fullName evidence="1">Heterokaryon incompatibility domain-containing protein</fullName>
    </recommendedName>
</protein>
<dbReference type="InterPro" id="IPR010730">
    <property type="entry name" value="HET"/>
</dbReference>
<evidence type="ECO:0000313" key="3">
    <source>
        <dbReference type="Proteomes" id="UP001301769"/>
    </source>
</evidence>